<accession>A0A2C5Y041</accession>
<keyword evidence="3" id="KW-1185">Reference proteome</keyword>
<reference evidence="2 3" key="1">
    <citation type="submission" date="2017-06" db="EMBL/GenBank/DDBJ databases">
        <title>Ant-infecting Ophiocordyceps genomes reveal a high diversity of potential behavioral manipulation genes and a possible major role for enterotoxins.</title>
        <authorList>
            <person name="De Bekker C."/>
            <person name="Evans H.C."/>
            <person name="Brachmann A."/>
            <person name="Hughes D.P."/>
        </authorList>
    </citation>
    <scope>NUCLEOTIDE SEQUENCE [LARGE SCALE GENOMIC DNA]</scope>
    <source>
        <strain evidence="2 3">1348a</strain>
    </source>
</reference>
<keyword evidence="1" id="KW-1133">Transmembrane helix</keyword>
<feature type="transmembrane region" description="Helical" evidence="1">
    <location>
        <begin position="245"/>
        <end position="265"/>
    </location>
</feature>
<comment type="caution">
    <text evidence="2">The sequence shown here is derived from an EMBL/GenBank/DDBJ whole genome shotgun (WGS) entry which is preliminary data.</text>
</comment>
<organism evidence="2 3">
    <name type="scientific">Ophiocordyceps australis</name>
    <dbReference type="NCBI Taxonomy" id="1399860"/>
    <lineage>
        <taxon>Eukaryota</taxon>
        <taxon>Fungi</taxon>
        <taxon>Dikarya</taxon>
        <taxon>Ascomycota</taxon>
        <taxon>Pezizomycotina</taxon>
        <taxon>Sordariomycetes</taxon>
        <taxon>Hypocreomycetidae</taxon>
        <taxon>Hypocreales</taxon>
        <taxon>Ophiocordycipitaceae</taxon>
        <taxon>Ophiocordyceps</taxon>
    </lineage>
</organism>
<dbReference type="PANTHER" id="PTHR35184">
    <property type="entry name" value="YALI0C10208P"/>
    <property type="match status" value="1"/>
</dbReference>
<protein>
    <submittedName>
        <fullName evidence="2">Uncharacterized protein</fullName>
    </submittedName>
</protein>
<feature type="transmembrane region" description="Helical" evidence="1">
    <location>
        <begin position="82"/>
        <end position="104"/>
    </location>
</feature>
<feature type="transmembrane region" description="Helical" evidence="1">
    <location>
        <begin position="205"/>
        <end position="225"/>
    </location>
</feature>
<evidence type="ECO:0000313" key="3">
    <source>
        <dbReference type="Proteomes" id="UP000224854"/>
    </source>
</evidence>
<dbReference type="Proteomes" id="UP000224854">
    <property type="component" value="Unassembled WGS sequence"/>
</dbReference>
<dbReference type="PANTHER" id="PTHR35184:SF1">
    <property type="entry name" value="INTEGRAL MEMBRANE PROTEIN"/>
    <property type="match status" value="1"/>
</dbReference>
<dbReference type="OrthoDB" id="3357002at2759"/>
<gene>
    <name evidence="2" type="ORF">CDD82_1120</name>
</gene>
<proteinExistence type="predicted"/>
<feature type="transmembrane region" description="Helical" evidence="1">
    <location>
        <begin position="51"/>
        <end position="76"/>
    </location>
</feature>
<keyword evidence="1" id="KW-0472">Membrane</keyword>
<evidence type="ECO:0000313" key="2">
    <source>
        <dbReference type="EMBL" id="PHH81289.1"/>
    </source>
</evidence>
<keyword evidence="1" id="KW-0812">Transmembrane</keyword>
<feature type="transmembrane region" description="Helical" evidence="1">
    <location>
        <begin position="124"/>
        <end position="143"/>
    </location>
</feature>
<feature type="transmembrane region" description="Helical" evidence="1">
    <location>
        <begin position="163"/>
        <end position="184"/>
    </location>
</feature>
<name>A0A2C5Y041_9HYPO</name>
<feature type="transmembrane region" description="Helical" evidence="1">
    <location>
        <begin position="20"/>
        <end position="39"/>
    </location>
</feature>
<dbReference type="EMBL" id="NJEU01000131">
    <property type="protein sequence ID" value="PHH81289.1"/>
    <property type="molecule type" value="Genomic_DNA"/>
</dbReference>
<sequence length="349" mass="38671">MDAAPKKPLLGGIPMPNLDVPLSILFLLLFGFGAYFHITTYKANSKRGHKFLLSSLMFDFCMVRVTTFVFRILWAFVPLPGIILVASIFQNGGAVVIAAVNLFFAQRLVRAIHPHIGWSRIFSYYSLFLIWTCPGITVMNIITISVNHFSVGKPTQLHVTESILKFGSCWNMMLVATPLLWVFAACAKPGPPVENFGQGDFRAKATLLVFSAATMTVGAAVRLTISVNSQVPEYLLGKDTLYTTQFLLELMTVALYALFRVDLLFHIPNGASKPGDYSCNATNPHMWTSVEIERAIEKLGVGYEILMSKQRNKQAPVMALLYPACPEQDAVEEKPWPIVSESDLDKGSL</sequence>
<evidence type="ECO:0000256" key="1">
    <source>
        <dbReference type="SAM" id="Phobius"/>
    </source>
</evidence>
<dbReference type="AlphaFoldDB" id="A0A2C5Y041"/>